<name>A0A7J6UVG6_THATH</name>
<dbReference type="AlphaFoldDB" id="A0A7J6UVG6"/>
<organism evidence="1 2">
    <name type="scientific">Thalictrum thalictroides</name>
    <name type="common">Rue-anemone</name>
    <name type="synonym">Anemone thalictroides</name>
    <dbReference type="NCBI Taxonomy" id="46969"/>
    <lineage>
        <taxon>Eukaryota</taxon>
        <taxon>Viridiplantae</taxon>
        <taxon>Streptophyta</taxon>
        <taxon>Embryophyta</taxon>
        <taxon>Tracheophyta</taxon>
        <taxon>Spermatophyta</taxon>
        <taxon>Magnoliopsida</taxon>
        <taxon>Ranunculales</taxon>
        <taxon>Ranunculaceae</taxon>
        <taxon>Thalictroideae</taxon>
        <taxon>Thalictrum</taxon>
    </lineage>
</organism>
<sequence>MDVVHIGNNTLCVVWYDESESHWHTKRSVGCVTFQVVKETNSKGKRILRAQIHSRTDYLIPMAYYFYDCLAL</sequence>
<keyword evidence="2" id="KW-1185">Reference proteome</keyword>
<comment type="caution">
    <text evidence="1">The sequence shown here is derived from an EMBL/GenBank/DDBJ whole genome shotgun (WGS) entry which is preliminary data.</text>
</comment>
<evidence type="ECO:0000313" key="1">
    <source>
        <dbReference type="EMBL" id="KAF5176594.1"/>
    </source>
</evidence>
<reference evidence="1 2" key="1">
    <citation type="submission" date="2020-06" db="EMBL/GenBank/DDBJ databases">
        <title>Transcriptomic and genomic resources for Thalictrum thalictroides and T. hernandezii: Facilitating candidate gene discovery in an emerging model plant lineage.</title>
        <authorList>
            <person name="Arias T."/>
            <person name="Riano-Pachon D.M."/>
            <person name="Di Stilio V.S."/>
        </authorList>
    </citation>
    <scope>NUCLEOTIDE SEQUENCE [LARGE SCALE GENOMIC DNA]</scope>
    <source>
        <strain evidence="2">cv. WT478/WT964</strain>
        <tissue evidence="1">Leaves</tissue>
    </source>
</reference>
<accession>A0A7J6UVG6</accession>
<proteinExistence type="predicted"/>
<gene>
    <name evidence="1" type="ORF">FRX31_033819</name>
</gene>
<evidence type="ECO:0000313" key="2">
    <source>
        <dbReference type="Proteomes" id="UP000554482"/>
    </source>
</evidence>
<dbReference type="EMBL" id="JABWDY010042541">
    <property type="protein sequence ID" value="KAF5176594.1"/>
    <property type="molecule type" value="Genomic_DNA"/>
</dbReference>
<dbReference type="Proteomes" id="UP000554482">
    <property type="component" value="Unassembled WGS sequence"/>
</dbReference>
<protein>
    <submittedName>
        <fullName evidence="1">Uncharacterized protein</fullName>
    </submittedName>
</protein>